<accession>A0ABR1R0I3</accession>
<sequence>MSKRTRKHKATSNPEPDTTTQSPAKKLRLNAYLHYRKQKVKCEGQVGKTCSKCLKAGKQCIIDGQDHYTKQTNLAGITEKLEREHCLDIECMFLTISSCWKNTEVKKPLHE</sequence>
<feature type="compositionally biased region" description="Basic residues" evidence="2">
    <location>
        <begin position="1"/>
        <end position="10"/>
    </location>
</feature>
<dbReference type="Pfam" id="PF00172">
    <property type="entry name" value="Zn_clus"/>
    <property type="match status" value="1"/>
</dbReference>
<feature type="region of interest" description="Disordered" evidence="2">
    <location>
        <begin position="1"/>
        <end position="24"/>
    </location>
</feature>
<proteinExistence type="predicted"/>
<dbReference type="Gene3D" id="4.10.240.10">
    <property type="entry name" value="Zn(2)-C6 fungal-type DNA-binding domain"/>
    <property type="match status" value="1"/>
</dbReference>
<gene>
    <name evidence="4" type="ORF">PG991_016024</name>
</gene>
<dbReference type="InterPro" id="IPR001138">
    <property type="entry name" value="Zn2Cys6_DnaBD"/>
</dbReference>
<evidence type="ECO:0000259" key="3">
    <source>
        <dbReference type="Pfam" id="PF00172"/>
    </source>
</evidence>
<evidence type="ECO:0000256" key="2">
    <source>
        <dbReference type="SAM" id="MobiDB-lite"/>
    </source>
</evidence>
<comment type="caution">
    <text evidence="4">The sequence shown here is derived from an EMBL/GenBank/DDBJ whole genome shotgun (WGS) entry which is preliminary data.</text>
</comment>
<keyword evidence="1" id="KW-0539">Nucleus</keyword>
<feature type="domain" description="Zn(2)-C6 fungal-type" evidence="3">
    <location>
        <begin position="36"/>
        <end position="65"/>
    </location>
</feature>
<dbReference type="EMBL" id="JAQQWI010000024">
    <property type="protein sequence ID" value="KAK7994436.1"/>
    <property type="molecule type" value="Genomic_DNA"/>
</dbReference>
<dbReference type="SUPFAM" id="SSF57701">
    <property type="entry name" value="Zn2/Cys6 DNA-binding domain"/>
    <property type="match status" value="1"/>
</dbReference>
<evidence type="ECO:0000313" key="5">
    <source>
        <dbReference type="Proteomes" id="UP001396898"/>
    </source>
</evidence>
<evidence type="ECO:0000313" key="4">
    <source>
        <dbReference type="EMBL" id="KAK7994436.1"/>
    </source>
</evidence>
<dbReference type="Proteomes" id="UP001396898">
    <property type="component" value="Unassembled WGS sequence"/>
</dbReference>
<feature type="compositionally biased region" description="Polar residues" evidence="2">
    <location>
        <begin position="11"/>
        <end position="23"/>
    </location>
</feature>
<keyword evidence="5" id="KW-1185">Reference proteome</keyword>
<reference evidence="4 5" key="1">
    <citation type="submission" date="2023-01" db="EMBL/GenBank/DDBJ databases">
        <title>Analysis of 21 Apiospora genomes using comparative genomics revels a genus with tremendous synthesis potential of carbohydrate active enzymes and secondary metabolites.</title>
        <authorList>
            <person name="Sorensen T."/>
        </authorList>
    </citation>
    <scope>NUCLEOTIDE SEQUENCE [LARGE SCALE GENOMIC DNA]</scope>
    <source>
        <strain evidence="4 5">CBS 20057</strain>
    </source>
</reference>
<protein>
    <recommendedName>
        <fullName evidence="3">Zn(2)-C6 fungal-type domain-containing protein</fullName>
    </recommendedName>
</protein>
<evidence type="ECO:0000256" key="1">
    <source>
        <dbReference type="ARBA" id="ARBA00023242"/>
    </source>
</evidence>
<organism evidence="4 5">
    <name type="scientific">Apiospora marii</name>
    <dbReference type="NCBI Taxonomy" id="335849"/>
    <lineage>
        <taxon>Eukaryota</taxon>
        <taxon>Fungi</taxon>
        <taxon>Dikarya</taxon>
        <taxon>Ascomycota</taxon>
        <taxon>Pezizomycotina</taxon>
        <taxon>Sordariomycetes</taxon>
        <taxon>Xylariomycetidae</taxon>
        <taxon>Amphisphaeriales</taxon>
        <taxon>Apiosporaceae</taxon>
        <taxon>Apiospora</taxon>
    </lineage>
</organism>
<dbReference type="InterPro" id="IPR036864">
    <property type="entry name" value="Zn2-C6_fun-type_DNA-bd_sf"/>
</dbReference>
<name>A0ABR1R0I3_9PEZI</name>